<sequence length="184" mass="20830">FFHEDGQGNAMNEDGREPVLSEVDLEALPLDTITNFDIHSDLKPPEKDVKQKAPDVVDKRGSAGKTERRIIRKHGDDIRALSFFHVYEKGLSISKAAKTVGIPPKTADNWYKADQAEIEKRFKTDQDNPNYKKKKKILGSDHKEFLQQTYGDNPSATVDQAVEALTQQFKGLKVSPSTVRRYMK</sequence>
<name>A0ABR3B1K0_PHYBL</name>
<keyword evidence="3" id="KW-1185">Reference proteome</keyword>
<proteinExistence type="predicted"/>
<dbReference type="InterPro" id="IPR009057">
    <property type="entry name" value="Homeodomain-like_sf"/>
</dbReference>
<gene>
    <name evidence="2" type="ORF">J3Q64DRAFT_1611545</name>
</gene>
<evidence type="ECO:0000313" key="2">
    <source>
        <dbReference type="EMBL" id="KAL0086513.1"/>
    </source>
</evidence>
<comment type="caution">
    <text evidence="2">The sequence shown here is derived from an EMBL/GenBank/DDBJ whole genome shotgun (WGS) entry which is preliminary data.</text>
</comment>
<feature type="compositionally biased region" description="Basic and acidic residues" evidence="1">
    <location>
        <begin position="38"/>
        <end position="66"/>
    </location>
</feature>
<protein>
    <recommendedName>
        <fullName evidence="4">Homeodomain-like DNA binding domain-containing transcription factor</fullName>
    </recommendedName>
</protein>
<feature type="non-terminal residue" evidence="2">
    <location>
        <position position="184"/>
    </location>
</feature>
<evidence type="ECO:0000313" key="3">
    <source>
        <dbReference type="Proteomes" id="UP001448207"/>
    </source>
</evidence>
<evidence type="ECO:0008006" key="4">
    <source>
        <dbReference type="Google" id="ProtNLM"/>
    </source>
</evidence>
<feature type="non-terminal residue" evidence="2">
    <location>
        <position position="1"/>
    </location>
</feature>
<organism evidence="2 3">
    <name type="scientific">Phycomyces blakesleeanus</name>
    <dbReference type="NCBI Taxonomy" id="4837"/>
    <lineage>
        <taxon>Eukaryota</taxon>
        <taxon>Fungi</taxon>
        <taxon>Fungi incertae sedis</taxon>
        <taxon>Mucoromycota</taxon>
        <taxon>Mucoromycotina</taxon>
        <taxon>Mucoromycetes</taxon>
        <taxon>Mucorales</taxon>
        <taxon>Phycomycetaceae</taxon>
        <taxon>Phycomyces</taxon>
    </lineage>
</organism>
<dbReference type="EMBL" id="JBCLYO010000008">
    <property type="protein sequence ID" value="KAL0086513.1"/>
    <property type="molecule type" value="Genomic_DNA"/>
</dbReference>
<dbReference type="Proteomes" id="UP001448207">
    <property type="component" value="Unassembled WGS sequence"/>
</dbReference>
<reference evidence="2 3" key="1">
    <citation type="submission" date="2024-04" db="EMBL/GenBank/DDBJ databases">
        <title>Symmetric and asymmetric DNA N6-adenine methylation regulates different biological responses in Mucorales.</title>
        <authorList>
            <consortium name="Lawrence Berkeley National Laboratory"/>
            <person name="Lax C."/>
            <person name="Mondo S.J."/>
            <person name="Osorio-Concepcion M."/>
            <person name="Muszewska A."/>
            <person name="Corrochano-Luque M."/>
            <person name="Gutierrez G."/>
            <person name="Riley R."/>
            <person name="Lipzen A."/>
            <person name="Guo J."/>
            <person name="Hundley H."/>
            <person name="Amirebrahimi M."/>
            <person name="Ng V."/>
            <person name="Lorenzo-Gutierrez D."/>
            <person name="Binder U."/>
            <person name="Yang J."/>
            <person name="Song Y."/>
            <person name="Canovas D."/>
            <person name="Navarro E."/>
            <person name="Freitag M."/>
            <person name="Gabaldon T."/>
            <person name="Grigoriev I.V."/>
            <person name="Corrochano L.M."/>
            <person name="Nicolas F.E."/>
            <person name="Garre V."/>
        </authorList>
    </citation>
    <scope>NUCLEOTIDE SEQUENCE [LARGE SCALE GENOMIC DNA]</scope>
    <source>
        <strain evidence="2 3">L51</strain>
    </source>
</reference>
<evidence type="ECO:0000256" key="1">
    <source>
        <dbReference type="SAM" id="MobiDB-lite"/>
    </source>
</evidence>
<feature type="region of interest" description="Disordered" evidence="1">
    <location>
        <begin position="37"/>
        <end position="66"/>
    </location>
</feature>
<accession>A0ABR3B1K0</accession>
<dbReference type="SUPFAM" id="SSF46689">
    <property type="entry name" value="Homeodomain-like"/>
    <property type="match status" value="1"/>
</dbReference>